<dbReference type="EMBL" id="BPRB01000005">
    <property type="protein sequence ID" value="GJE58004.1"/>
    <property type="molecule type" value="Genomic_DNA"/>
</dbReference>
<evidence type="ECO:0000313" key="2">
    <source>
        <dbReference type="Proteomes" id="UP001055057"/>
    </source>
</evidence>
<reference evidence="1" key="2">
    <citation type="submission" date="2021-08" db="EMBL/GenBank/DDBJ databases">
        <authorList>
            <person name="Tani A."/>
            <person name="Ola A."/>
            <person name="Ogura Y."/>
            <person name="Katsura K."/>
            <person name="Hayashi T."/>
        </authorList>
    </citation>
    <scope>NUCLEOTIDE SEQUENCE</scope>
    <source>
        <strain evidence="1">DSM 23632</strain>
    </source>
</reference>
<keyword evidence="2" id="KW-1185">Reference proteome</keyword>
<organism evidence="1 2">
    <name type="scientific">Methylobacterium trifolii</name>
    <dbReference type="NCBI Taxonomy" id="1003092"/>
    <lineage>
        <taxon>Bacteria</taxon>
        <taxon>Pseudomonadati</taxon>
        <taxon>Pseudomonadota</taxon>
        <taxon>Alphaproteobacteria</taxon>
        <taxon>Hyphomicrobiales</taxon>
        <taxon>Methylobacteriaceae</taxon>
        <taxon>Methylobacterium</taxon>
    </lineage>
</organism>
<protein>
    <submittedName>
        <fullName evidence="1">Uncharacterized protein</fullName>
    </submittedName>
</protein>
<proteinExistence type="predicted"/>
<dbReference type="Proteomes" id="UP001055057">
    <property type="component" value="Unassembled WGS sequence"/>
</dbReference>
<name>A0ABQ4TRM6_9HYPH</name>
<reference evidence="1" key="1">
    <citation type="journal article" date="2021" name="Front. Microbiol.">
        <title>Comprehensive Comparative Genomics and Phenotyping of Methylobacterium Species.</title>
        <authorList>
            <person name="Alessa O."/>
            <person name="Ogura Y."/>
            <person name="Fujitani Y."/>
            <person name="Takami H."/>
            <person name="Hayashi T."/>
            <person name="Sahin N."/>
            <person name="Tani A."/>
        </authorList>
    </citation>
    <scope>NUCLEOTIDE SEQUENCE</scope>
    <source>
        <strain evidence="1">DSM 23632</strain>
    </source>
</reference>
<accession>A0ABQ4TRM6</accession>
<comment type="caution">
    <text evidence="1">The sequence shown here is derived from an EMBL/GenBank/DDBJ whole genome shotgun (WGS) entry which is preliminary data.</text>
</comment>
<evidence type="ECO:0000313" key="1">
    <source>
        <dbReference type="EMBL" id="GJE58004.1"/>
    </source>
</evidence>
<gene>
    <name evidence="1" type="ORF">MPOCJGCO_0080</name>
</gene>
<sequence>MGTIPRAMGFETVLCRRVAAVDRTGSIPLPAVVRGEPRKPNSGA</sequence>